<feature type="domain" description="CoA carboxyltransferase C-terminal" evidence="5">
    <location>
        <begin position="271"/>
        <end position="529"/>
    </location>
</feature>
<evidence type="ECO:0000259" key="5">
    <source>
        <dbReference type="PROSITE" id="PS50989"/>
    </source>
</evidence>
<dbReference type="InterPro" id="IPR011762">
    <property type="entry name" value="COA_CT_N"/>
</dbReference>
<evidence type="ECO:0000256" key="3">
    <source>
        <dbReference type="SAM" id="MobiDB-lite"/>
    </source>
</evidence>
<comment type="similarity">
    <text evidence="1">Belongs to the AccD/PCCB family.</text>
</comment>
<dbReference type="PRINTS" id="PR01070">
    <property type="entry name" value="ACCCTRFRASEB"/>
</dbReference>
<dbReference type="STRING" id="499555.BJL86_0864"/>
<proteinExistence type="inferred from homology"/>
<evidence type="ECO:0000256" key="2">
    <source>
        <dbReference type="ARBA" id="ARBA00022679"/>
    </source>
</evidence>
<dbReference type="GO" id="GO:0009317">
    <property type="term" value="C:acetyl-CoA carboxylase complex"/>
    <property type="evidence" value="ECO:0007669"/>
    <property type="project" value="InterPro"/>
</dbReference>
<dbReference type="PROSITE" id="PS50980">
    <property type="entry name" value="COA_CT_NTER"/>
    <property type="match status" value="1"/>
</dbReference>
<evidence type="ECO:0000256" key="1">
    <source>
        <dbReference type="ARBA" id="ARBA00006102"/>
    </source>
</evidence>
<evidence type="ECO:0000313" key="7">
    <source>
        <dbReference type="Proteomes" id="UP000186104"/>
    </source>
</evidence>
<dbReference type="Gene3D" id="3.90.226.10">
    <property type="entry name" value="2-enoyl-CoA Hydratase, Chain A, domain 1"/>
    <property type="match status" value="2"/>
</dbReference>
<dbReference type="Proteomes" id="UP000186104">
    <property type="component" value="Chromosome"/>
</dbReference>
<dbReference type="InterPro" id="IPR011763">
    <property type="entry name" value="COA_CT_C"/>
</dbReference>
<dbReference type="PROSITE" id="PS50989">
    <property type="entry name" value="COA_CT_CTER"/>
    <property type="match status" value="1"/>
</dbReference>
<dbReference type="AlphaFoldDB" id="A0A173LJF3"/>
<evidence type="ECO:0000313" key="6">
    <source>
        <dbReference type="EMBL" id="ANI91658.1"/>
    </source>
</evidence>
<dbReference type="InterPro" id="IPR034733">
    <property type="entry name" value="AcCoA_carboxyl_beta"/>
</dbReference>
<gene>
    <name evidence="6" type="ORF">BJL86_0864</name>
</gene>
<reference evidence="6 7" key="1">
    <citation type="submission" date="2016-06" db="EMBL/GenBank/DDBJ databases">
        <title>Complete genome sequence of a saline-alkali tolerant type strain Dietzia timorensis ID05-A0528T.</title>
        <authorList>
            <person name="Wu X."/>
        </authorList>
    </citation>
    <scope>NUCLEOTIDE SEQUENCE [LARGE SCALE GENOMIC DNA]</scope>
    <source>
        <strain evidence="6 7">ID05-A0528</strain>
    </source>
</reference>
<dbReference type="InterPro" id="IPR029045">
    <property type="entry name" value="ClpP/crotonase-like_dom_sf"/>
</dbReference>
<name>A0A173LJF3_9ACTN</name>
<feature type="region of interest" description="Disordered" evidence="3">
    <location>
        <begin position="1"/>
        <end position="35"/>
    </location>
</feature>
<dbReference type="SUPFAM" id="SSF52096">
    <property type="entry name" value="ClpP/crotonase"/>
    <property type="match status" value="2"/>
</dbReference>
<dbReference type="PANTHER" id="PTHR42995">
    <property type="entry name" value="ACETYL-COENZYME A CARBOXYLASE CARBOXYL TRANSFERASE SUBUNIT BETA, CHLOROPLASTIC"/>
    <property type="match status" value="1"/>
</dbReference>
<evidence type="ECO:0000259" key="4">
    <source>
        <dbReference type="PROSITE" id="PS50980"/>
    </source>
</evidence>
<dbReference type="Pfam" id="PF01039">
    <property type="entry name" value="Carboxyl_trans"/>
    <property type="match status" value="1"/>
</dbReference>
<dbReference type="GO" id="GO:0006633">
    <property type="term" value="P:fatty acid biosynthetic process"/>
    <property type="evidence" value="ECO:0007669"/>
    <property type="project" value="InterPro"/>
</dbReference>
<dbReference type="GO" id="GO:0003989">
    <property type="term" value="F:acetyl-CoA carboxylase activity"/>
    <property type="evidence" value="ECO:0007669"/>
    <property type="project" value="InterPro"/>
</dbReference>
<organism evidence="6 7">
    <name type="scientific">Dietzia timorensis</name>
    <dbReference type="NCBI Taxonomy" id="499555"/>
    <lineage>
        <taxon>Bacteria</taxon>
        <taxon>Bacillati</taxon>
        <taxon>Actinomycetota</taxon>
        <taxon>Actinomycetes</taxon>
        <taxon>Mycobacteriales</taxon>
        <taxon>Dietziaceae</taxon>
        <taxon>Dietzia</taxon>
    </lineage>
</organism>
<keyword evidence="7" id="KW-1185">Reference proteome</keyword>
<dbReference type="GO" id="GO:2001295">
    <property type="term" value="P:malonyl-CoA biosynthetic process"/>
    <property type="evidence" value="ECO:0007669"/>
    <property type="project" value="TreeGrafter"/>
</dbReference>
<sequence>MQAAATTWDDQRLSDMSIGNGTRRAPSISATGPPGTAYYRDMPRISAAELLDLVLDEGSFVSWDSPTGPPMWAQSIENYPEELAAAREKSGVDESVVTGQGTLHGRRVCVVVGEFTFLAGSIGVAAASRVTEAIQRATAERLPVLAAPTSGGTRMQEGTVAFVQMIKIAAAVAAHKSAGLPYLVYLRHPTTGGVFASWASLGHVTVAEPRALVGFLGPRVYETLYDVPFPDGVQESENLANKGVIDGVVGNRHVRDRAHRTLRVLCMDPPTPEELSPQIVEPNEDEATGPSPLIVPDHQDPWRSVEATRRPDRPGTKSFLSTAVTELVPLSGTGQGEDSGPLSLCLGRIRGQAAVIVGQDRVVERDRPMGPETLRTARRGMRLSRELGVPLVAIIDTRGADLSKDAEEGGLAGEIARSLADLVTLPSPTISVIMGQGTGGGALALLPADRVLSAENGWLSPLPPEGASAIVHRTPDRAADMARSQHISAPELLRHGIVDEIIAEKPDAADEPVTFCHRLAESIAEGLRYARRTPQHIRQSDRLRRYRMLS</sequence>
<protein>
    <submittedName>
        <fullName evidence="6">Putative acetyl-coenzyme A carboxylase carboxyl transferase subunit beta</fullName>
    </submittedName>
</protein>
<keyword evidence="2 6" id="KW-0808">Transferase</keyword>
<dbReference type="EMBL" id="CP015961">
    <property type="protein sequence ID" value="ANI91658.1"/>
    <property type="molecule type" value="Genomic_DNA"/>
</dbReference>
<accession>A0A173LJF3</accession>
<dbReference type="GO" id="GO:0016740">
    <property type="term" value="F:transferase activity"/>
    <property type="evidence" value="ECO:0007669"/>
    <property type="project" value="UniProtKB-KW"/>
</dbReference>
<dbReference type="KEGG" id="dtm:BJL86_0864"/>
<dbReference type="InterPro" id="IPR000438">
    <property type="entry name" value="Acetyl_CoA_COase_Trfase_b_su"/>
</dbReference>
<dbReference type="PANTHER" id="PTHR42995:SF5">
    <property type="entry name" value="ACETYL-COENZYME A CARBOXYLASE CARBOXYL TRANSFERASE SUBUNIT BETA, CHLOROPLASTIC"/>
    <property type="match status" value="1"/>
</dbReference>
<feature type="domain" description="CoA carboxyltransferase N-terminal" evidence="4">
    <location>
        <begin position="2"/>
        <end position="280"/>
    </location>
</feature>